<protein>
    <submittedName>
        <fullName evidence="1">Uncharacterized protein</fullName>
    </submittedName>
</protein>
<sequence length="341" mass="40786">MIDLTINQSILKKHKEFILGENKENNNRLYKKLEKSLTEEKNESIKQILLFLINNIENTIVGNIYELERIRSEFCELRDSLHIIGKDRVNLYKKLKIFIKEYEYFYNSPNWNAYAFQQELDITVCPYCNTQYIFNLEYNTGRTRATFDHFFDKTRYPFLAISIYNLVPCCKVCNSDFKGRKETSLTTHYSPYETNISRHITFSKEIYTHQDREISPLESKGRNENIDYVSVILGNNNEFNIKINHINANDNMKKKIKGNKELFFLEEIYNTYHKPYVQDIIIKAYIYNYTYRQQLTNTYSIFNNPEELKSSLIPSFDKDHKTLLGKLTREIIEKETKHFMI</sequence>
<dbReference type="Gene3D" id="1.10.30.50">
    <property type="match status" value="1"/>
</dbReference>
<dbReference type="RefSeq" id="WP_124218941.1">
    <property type="nucleotide sequence ID" value="NZ_RKRF01000007.1"/>
</dbReference>
<organism evidence="1 2">
    <name type="scientific">Aquisalibacillus elongatus</name>
    <dbReference type="NCBI Taxonomy" id="485577"/>
    <lineage>
        <taxon>Bacteria</taxon>
        <taxon>Bacillati</taxon>
        <taxon>Bacillota</taxon>
        <taxon>Bacilli</taxon>
        <taxon>Bacillales</taxon>
        <taxon>Bacillaceae</taxon>
        <taxon>Aquisalibacillus</taxon>
    </lineage>
</organism>
<dbReference type="OrthoDB" id="9816185at2"/>
<gene>
    <name evidence="1" type="ORF">EDC24_0130</name>
</gene>
<evidence type="ECO:0000313" key="1">
    <source>
        <dbReference type="EMBL" id="RPF55259.1"/>
    </source>
</evidence>
<keyword evidence="2" id="KW-1185">Reference proteome</keyword>
<comment type="caution">
    <text evidence="1">The sequence shown here is derived from an EMBL/GenBank/DDBJ whole genome shotgun (WGS) entry which is preliminary data.</text>
</comment>
<dbReference type="EMBL" id="RKRF01000007">
    <property type="protein sequence ID" value="RPF55259.1"/>
    <property type="molecule type" value="Genomic_DNA"/>
</dbReference>
<name>A0A3N5BEC8_9BACI</name>
<accession>A0A3N5BEC8</accession>
<evidence type="ECO:0000313" key="2">
    <source>
        <dbReference type="Proteomes" id="UP000276443"/>
    </source>
</evidence>
<dbReference type="AlphaFoldDB" id="A0A3N5BEC8"/>
<reference evidence="1 2" key="1">
    <citation type="submission" date="2018-11" db="EMBL/GenBank/DDBJ databases">
        <title>Genomic Encyclopedia of Type Strains, Phase IV (KMG-IV): sequencing the most valuable type-strain genomes for metagenomic binning, comparative biology and taxonomic classification.</title>
        <authorList>
            <person name="Goeker M."/>
        </authorList>
    </citation>
    <scope>NUCLEOTIDE SEQUENCE [LARGE SCALE GENOMIC DNA]</scope>
    <source>
        <strain evidence="1 2">DSM 18090</strain>
    </source>
</reference>
<dbReference type="Proteomes" id="UP000276443">
    <property type="component" value="Unassembled WGS sequence"/>
</dbReference>
<proteinExistence type="predicted"/>